<comment type="catalytic activity">
    <reaction evidence="9">
        <text>4-amino-4-deoxychorismate = 4-aminobenzoate + pyruvate + H(+)</text>
        <dbReference type="Rhea" id="RHEA:16201"/>
        <dbReference type="ChEBI" id="CHEBI:15361"/>
        <dbReference type="ChEBI" id="CHEBI:15378"/>
        <dbReference type="ChEBI" id="CHEBI:17836"/>
        <dbReference type="ChEBI" id="CHEBI:58406"/>
        <dbReference type="EC" id="4.1.3.38"/>
    </reaction>
</comment>
<accession>A0ABU3SZ69</accession>
<dbReference type="NCBIfam" id="NF004761">
    <property type="entry name" value="PRK06092.1"/>
    <property type="match status" value="1"/>
</dbReference>
<keyword evidence="6 11" id="KW-0456">Lyase</keyword>
<comment type="similarity">
    <text evidence="2">Belongs to the class-IV pyridoxal-phosphate-dependent aminotransferase family.</text>
</comment>
<keyword evidence="4" id="KW-0663">Pyridoxal phosphate</keyword>
<dbReference type="PANTHER" id="PTHR42743">
    <property type="entry name" value="AMINO-ACID AMINOTRANSFERASE"/>
    <property type="match status" value="1"/>
</dbReference>
<dbReference type="InterPro" id="IPR050571">
    <property type="entry name" value="Class-IV_PLP-Dep_Aminotrnsfr"/>
</dbReference>
<dbReference type="PANTHER" id="PTHR42743:SF2">
    <property type="entry name" value="AMINODEOXYCHORISMATE LYASE"/>
    <property type="match status" value="1"/>
</dbReference>
<dbReference type="Gene3D" id="3.20.10.10">
    <property type="entry name" value="D-amino Acid Aminotransferase, subunit A, domain 2"/>
    <property type="match status" value="1"/>
</dbReference>
<proteinExistence type="inferred from homology"/>
<comment type="pathway">
    <text evidence="7">Cofactor biosynthesis; tetrahydrofolate biosynthesis; 4-aminobenzoate from chorismate: step 2/2.</text>
</comment>
<evidence type="ECO:0000256" key="9">
    <source>
        <dbReference type="ARBA" id="ARBA00049529"/>
    </source>
</evidence>
<protein>
    <recommendedName>
        <fullName evidence="8 10">Aminodeoxychorismate lyase</fullName>
        <ecNumber evidence="8 10">4.1.3.38</ecNumber>
    </recommendedName>
</protein>
<dbReference type="Gene3D" id="3.30.470.10">
    <property type="match status" value="1"/>
</dbReference>
<dbReference type="InterPro" id="IPR017824">
    <property type="entry name" value="Aminodeoxychorismate_lyase_IV"/>
</dbReference>
<dbReference type="InterPro" id="IPR043131">
    <property type="entry name" value="BCAT-like_N"/>
</dbReference>
<evidence type="ECO:0000256" key="5">
    <source>
        <dbReference type="ARBA" id="ARBA00022909"/>
    </source>
</evidence>
<dbReference type="NCBIfam" id="TIGR03461">
    <property type="entry name" value="pabC_Proteo"/>
    <property type="match status" value="1"/>
</dbReference>
<keyword evidence="5" id="KW-0289">Folate biosynthesis</keyword>
<sequence length="228" mass="25962">MIVNGQFQTEISITDRALQYGDGCFTTIACRNGCLEFYDDHIQRLKTSCHKLAIQFSAWEELTRSIHASLQNLNDQTRDLVIKVLISRGQGGRGYSPKGCSTPNYIITHHPYPQHYNQLQQNGIKLTVSPIQLAKQPLLAGIKHLNRMEQVLIKNDLLNSDFDDALVCDTDGAIIESSIANCFWKQDGQWFTPDLTHSGVEGVMRKQVIYLFEKHGINLDFVKKMYWS</sequence>
<reference evidence="11 12" key="1">
    <citation type="submission" date="2023-10" db="EMBL/GenBank/DDBJ databases">
        <title>Glaciecola aquimarina strain GGW-M5 nov., isolated from a coastal seawater.</title>
        <authorList>
            <person name="Bayburt H."/>
            <person name="Kim J.M."/>
            <person name="Choi B.J."/>
            <person name="Jeon C.O."/>
        </authorList>
    </citation>
    <scope>NUCLEOTIDE SEQUENCE [LARGE SCALE GENOMIC DNA]</scope>
    <source>
        <strain evidence="11 12">KCTC 32108</strain>
    </source>
</reference>
<dbReference type="InterPro" id="IPR036038">
    <property type="entry name" value="Aminotransferase-like"/>
</dbReference>
<dbReference type="SUPFAM" id="SSF56752">
    <property type="entry name" value="D-aminoacid aminotransferase-like PLP-dependent enzymes"/>
    <property type="match status" value="1"/>
</dbReference>
<comment type="caution">
    <text evidence="11">The sequence shown here is derived from an EMBL/GenBank/DDBJ whole genome shotgun (WGS) entry which is preliminary data.</text>
</comment>
<dbReference type="Pfam" id="PF01063">
    <property type="entry name" value="Aminotran_4"/>
    <property type="match status" value="1"/>
</dbReference>
<dbReference type="EMBL" id="JAWDIO010000002">
    <property type="protein sequence ID" value="MDU0355309.1"/>
    <property type="molecule type" value="Genomic_DNA"/>
</dbReference>
<evidence type="ECO:0000256" key="4">
    <source>
        <dbReference type="ARBA" id="ARBA00022898"/>
    </source>
</evidence>
<comment type="subunit">
    <text evidence="3">Homodimer.</text>
</comment>
<evidence type="ECO:0000256" key="8">
    <source>
        <dbReference type="ARBA" id="ARBA00035676"/>
    </source>
</evidence>
<dbReference type="InterPro" id="IPR043132">
    <property type="entry name" value="BCAT-like_C"/>
</dbReference>
<name>A0ABU3SZ69_9ALTE</name>
<evidence type="ECO:0000313" key="12">
    <source>
        <dbReference type="Proteomes" id="UP001247805"/>
    </source>
</evidence>
<gene>
    <name evidence="11" type="primary">pabC</name>
    <name evidence="11" type="ORF">RS130_16590</name>
</gene>
<evidence type="ECO:0000313" key="11">
    <source>
        <dbReference type="EMBL" id="MDU0355309.1"/>
    </source>
</evidence>
<keyword evidence="12" id="KW-1185">Reference proteome</keyword>
<evidence type="ECO:0000256" key="7">
    <source>
        <dbReference type="ARBA" id="ARBA00035633"/>
    </source>
</evidence>
<comment type="cofactor">
    <cofactor evidence="1">
        <name>pyridoxal 5'-phosphate</name>
        <dbReference type="ChEBI" id="CHEBI:597326"/>
    </cofactor>
</comment>
<evidence type="ECO:0000256" key="6">
    <source>
        <dbReference type="ARBA" id="ARBA00023239"/>
    </source>
</evidence>
<evidence type="ECO:0000256" key="10">
    <source>
        <dbReference type="NCBIfam" id="TIGR03461"/>
    </source>
</evidence>
<evidence type="ECO:0000256" key="1">
    <source>
        <dbReference type="ARBA" id="ARBA00001933"/>
    </source>
</evidence>
<evidence type="ECO:0000256" key="2">
    <source>
        <dbReference type="ARBA" id="ARBA00009320"/>
    </source>
</evidence>
<dbReference type="Proteomes" id="UP001247805">
    <property type="component" value="Unassembled WGS sequence"/>
</dbReference>
<organism evidence="11 12">
    <name type="scientific">Paraglaciecola aquimarina</name>
    <dbReference type="NCBI Taxonomy" id="1235557"/>
    <lineage>
        <taxon>Bacteria</taxon>
        <taxon>Pseudomonadati</taxon>
        <taxon>Pseudomonadota</taxon>
        <taxon>Gammaproteobacteria</taxon>
        <taxon>Alteromonadales</taxon>
        <taxon>Alteromonadaceae</taxon>
        <taxon>Paraglaciecola</taxon>
    </lineage>
</organism>
<dbReference type="InterPro" id="IPR001544">
    <property type="entry name" value="Aminotrans_IV"/>
</dbReference>
<evidence type="ECO:0000256" key="3">
    <source>
        <dbReference type="ARBA" id="ARBA00011738"/>
    </source>
</evidence>
<dbReference type="EC" id="4.1.3.38" evidence="8 10"/>
<dbReference type="RefSeq" id="WP_316026856.1">
    <property type="nucleotide sequence ID" value="NZ_JAWDIO010000002.1"/>
</dbReference>
<dbReference type="GO" id="GO:0008696">
    <property type="term" value="F:4-amino-4-deoxychorismate lyase activity"/>
    <property type="evidence" value="ECO:0007669"/>
    <property type="project" value="UniProtKB-EC"/>
</dbReference>